<organism evidence="4 5">
    <name type="scientific">Candidatus Spyradenecus faecavium</name>
    <dbReference type="NCBI Taxonomy" id="2840947"/>
    <lineage>
        <taxon>Bacteria</taxon>
        <taxon>Pseudomonadati</taxon>
        <taxon>Lentisphaerota</taxon>
        <taxon>Lentisphaeria</taxon>
        <taxon>Lentisphaerales</taxon>
        <taxon>Lentisphaeraceae</taxon>
        <taxon>Lentisphaeraceae incertae sedis</taxon>
        <taxon>Candidatus Spyradenecus</taxon>
    </lineage>
</organism>
<evidence type="ECO:0000256" key="2">
    <source>
        <dbReference type="ARBA" id="ARBA00022679"/>
    </source>
</evidence>
<evidence type="ECO:0000313" key="5">
    <source>
        <dbReference type="Proteomes" id="UP000886845"/>
    </source>
</evidence>
<evidence type="ECO:0000256" key="1">
    <source>
        <dbReference type="ARBA" id="ARBA00022676"/>
    </source>
</evidence>
<dbReference type="GO" id="GO:0016757">
    <property type="term" value="F:glycosyltransferase activity"/>
    <property type="evidence" value="ECO:0007669"/>
    <property type="project" value="UniProtKB-KW"/>
</dbReference>
<proteinExistence type="predicted"/>
<dbReference type="EMBL" id="DVOR01000039">
    <property type="protein sequence ID" value="HIV08719.1"/>
    <property type="molecule type" value="Genomic_DNA"/>
</dbReference>
<accession>A0A9D1NL60</accession>
<evidence type="ECO:0008006" key="6">
    <source>
        <dbReference type="Google" id="ProtNLM"/>
    </source>
</evidence>
<protein>
    <recommendedName>
        <fullName evidence="6">Glycosyltransferase family 8 protein</fullName>
    </recommendedName>
</protein>
<dbReference type="GO" id="GO:0046872">
    <property type="term" value="F:metal ion binding"/>
    <property type="evidence" value="ECO:0007669"/>
    <property type="project" value="UniProtKB-KW"/>
</dbReference>
<comment type="caution">
    <text evidence="4">The sequence shown here is derived from an EMBL/GenBank/DDBJ whole genome shotgun (WGS) entry which is preliminary data.</text>
</comment>
<keyword evidence="3" id="KW-0479">Metal-binding</keyword>
<evidence type="ECO:0000313" key="4">
    <source>
        <dbReference type="EMBL" id="HIV08719.1"/>
    </source>
</evidence>
<dbReference type="PANTHER" id="PTHR13778">
    <property type="entry name" value="GLYCOSYLTRANSFERASE 8 DOMAIN-CONTAINING PROTEIN"/>
    <property type="match status" value="1"/>
</dbReference>
<dbReference type="Proteomes" id="UP000886845">
    <property type="component" value="Unassembled WGS sequence"/>
</dbReference>
<keyword evidence="2" id="KW-0808">Transferase</keyword>
<dbReference type="Gene3D" id="3.90.550.10">
    <property type="entry name" value="Spore Coat Polysaccharide Biosynthesis Protein SpsA, Chain A"/>
    <property type="match status" value="1"/>
</dbReference>
<sequence length="347" mass="40071">MQDCLHLVYATDANYLFLTRVSLCSAAWMCATPGNLVFHILDCGIPDAEWERFVGEARAAVGDVAIERHSLDMAQFAGFPKWRGTSMAVYGRLDIPRILPNLDWCVYADADTLFTDDPLKLLALRDPDAAMLGQLGTQPYQHFGKWYDKHHIEQDWTHYVCSGFLLINLAWFRAHDVTARCLDLIRTYPDIPCVDETVLNLACAGHVKGLPHEWGIFAYLAFEEPRPACIHYLFGIALPTRMRFRWGGGYLDAAVVWLNFVREVLGVPRTAIRPDIPWWRWLAVRTYCRLTKWLVCAALCLPRFRRNPRWRELRSRYATRANARLLSPAFWRVRRFPIRGGTPNKCR</sequence>
<dbReference type="PANTHER" id="PTHR13778:SF47">
    <property type="entry name" value="LIPOPOLYSACCHARIDE 1,3-GALACTOSYLTRANSFERASE"/>
    <property type="match status" value="1"/>
</dbReference>
<dbReference type="InterPro" id="IPR029044">
    <property type="entry name" value="Nucleotide-diphossugar_trans"/>
</dbReference>
<evidence type="ECO:0000256" key="3">
    <source>
        <dbReference type="ARBA" id="ARBA00022723"/>
    </source>
</evidence>
<dbReference type="SUPFAM" id="SSF53448">
    <property type="entry name" value="Nucleotide-diphospho-sugar transferases"/>
    <property type="match status" value="1"/>
</dbReference>
<dbReference type="InterPro" id="IPR050748">
    <property type="entry name" value="Glycosyltrans_8_dom-fam"/>
</dbReference>
<dbReference type="InterPro" id="IPR002495">
    <property type="entry name" value="Glyco_trans_8"/>
</dbReference>
<reference evidence="4" key="1">
    <citation type="submission" date="2020-10" db="EMBL/GenBank/DDBJ databases">
        <authorList>
            <person name="Gilroy R."/>
        </authorList>
    </citation>
    <scope>NUCLEOTIDE SEQUENCE</scope>
    <source>
        <strain evidence="4">35461</strain>
    </source>
</reference>
<keyword evidence="1" id="KW-0328">Glycosyltransferase</keyword>
<name>A0A9D1NL60_9BACT</name>
<reference evidence="4" key="2">
    <citation type="journal article" date="2021" name="PeerJ">
        <title>Extensive microbial diversity within the chicken gut microbiome revealed by metagenomics and culture.</title>
        <authorList>
            <person name="Gilroy R."/>
            <person name="Ravi A."/>
            <person name="Getino M."/>
            <person name="Pursley I."/>
            <person name="Horton D.L."/>
            <person name="Alikhan N.F."/>
            <person name="Baker D."/>
            <person name="Gharbi K."/>
            <person name="Hall N."/>
            <person name="Watson M."/>
            <person name="Adriaenssens E.M."/>
            <person name="Foster-Nyarko E."/>
            <person name="Jarju S."/>
            <person name="Secka A."/>
            <person name="Antonio M."/>
            <person name="Oren A."/>
            <person name="Chaudhuri R.R."/>
            <person name="La Ragione R."/>
            <person name="Hildebrand F."/>
            <person name="Pallen M.J."/>
        </authorList>
    </citation>
    <scope>NUCLEOTIDE SEQUENCE</scope>
    <source>
        <strain evidence="4">35461</strain>
    </source>
</reference>
<gene>
    <name evidence="4" type="ORF">IAC79_01210</name>
</gene>
<dbReference type="AlphaFoldDB" id="A0A9D1NL60"/>
<dbReference type="Pfam" id="PF01501">
    <property type="entry name" value="Glyco_transf_8"/>
    <property type="match status" value="1"/>
</dbReference>